<organism evidence="2 3">
    <name type="scientific">Chironomus riparius</name>
    <dbReference type="NCBI Taxonomy" id="315576"/>
    <lineage>
        <taxon>Eukaryota</taxon>
        <taxon>Metazoa</taxon>
        <taxon>Ecdysozoa</taxon>
        <taxon>Arthropoda</taxon>
        <taxon>Hexapoda</taxon>
        <taxon>Insecta</taxon>
        <taxon>Pterygota</taxon>
        <taxon>Neoptera</taxon>
        <taxon>Endopterygota</taxon>
        <taxon>Diptera</taxon>
        <taxon>Nematocera</taxon>
        <taxon>Chironomoidea</taxon>
        <taxon>Chironomidae</taxon>
        <taxon>Chironominae</taxon>
        <taxon>Chironomus</taxon>
    </lineage>
</organism>
<keyword evidence="3" id="KW-1185">Reference proteome</keyword>
<accession>A0A9N9RY97</accession>
<evidence type="ECO:0000313" key="2">
    <source>
        <dbReference type="EMBL" id="CAG9806071.1"/>
    </source>
</evidence>
<feature type="region of interest" description="Disordered" evidence="1">
    <location>
        <begin position="248"/>
        <end position="268"/>
    </location>
</feature>
<reference evidence="2" key="2">
    <citation type="submission" date="2022-10" db="EMBL/GenBank/DDBJ databases">
        <authorList>
            <consortium name="ENA_rothamsted_submissions"/>
            <consortium name="culmorum"/>
            <person name="King R."/>
        </authorList>
    </citation>
    <scope>NUCLEOTIDE SEQUENCE</scope>
</reference>
<dbReference type="Proteomes" id="UP001153620">
    <property type="component" value="Chromosome 2"/>
</dbReference>
<proteinExistence type="predicted"/>
<dbReference type="EMBL" id="OU895878">
    <property type="protein sequence ID" value="CAG9806071.1"/>
    <property type="molecule type" value="Genomic_DNA"/>
</dbReference>
<name>A0A9N9RY97_9DIPT</name>
<evidence type="ECO:0000313" key="3">
    <source>
        <dbReference type="Proteomes" id="UP001153620"/>
    </source>
</evidence>
<dbReference type="AlphaFoldDB" id="A0A9N9RY97"/>
<protein>
    <submittedName>
        <fullName evidence="2">Uncharacterized protein</fullName>
    </submittedName>
</protein>
<reference evidence="2" key="1">
    <citation type="submission" date="2022-01" db="EMBL/GenBank/DDBJ databases">
        <authorList>
            <person name="King R."/>
        </authorList>
    </citation>
    <scope>NUCLEOTIDE SEQUENCE</scope>
</reference>
<sequence>MVSSKVIDLDAEEVKKSSRIIDGSARFITGCISDAEVAEQKCSYKEIFRRKLRDVVGGRSDFSFKDPPRPSGSKKIAFYPQCDHQKGTSKTMSVSFLRAHHIIGNALQAIFKVNCELCRGEIVQNNRSNEPNPVENKNANQIDLFHQVFQTVRDKLNAALNTIEEECRASPNPVVYLHANMAKFGLETNIALINSINAIQVVNSSLPSSADPSISPFVNRAIPPLVDPSTSSIQDVSSAASTVTPIISTSPSSSYSVTTSSASSSSRLSFSSITPSLVFGSSPLSKTDASAEKLLIKAGGNLIYQETPKSSGKRSARAVLLQKFQASNIAKKNRQF</sequence>
<evidence type="ECO:0000256" key="1">
    <source>
        <dbReference type="SAM" id="MobiDB-lite"/>
    </source>
</evidence>
<gene>
    <name evidence="2" type="ORF">CHIRRI_LOCUS8936</name>
</gene>